<keyword evidence="7" id="KW-1185">Reference proteome</keyword>
<evidence type="ECO:0000256" key="1">
    <source>
        <dbReference type="ARBA" id="ARBA00023295"/>
    </source>
</evidence>
<dbReference type="Pfam" id="PF00942">
    <property type="entry name" value="CBM_3"/>
    <property type="match status" value="1"/>
</dbReference>
<dbReference type="InterPro" id="IPR036966">
    <property type="entry name" value="CBM3_sf"/>
</dbReference>
<evidence type="ECO:0000256" key="2">
    <source>
        <dbReference type="ARBA" id="ARBA00023326"/>
    </source>
</evidence>
<feature type="chain" id="PRO_5045734413" evidence="3">
    <location>
        <begin position="27"/>
        <end position="300"/>
    </location>
</feature>
<reference evidence="6 7" key="1">
    <citation type="submission" date="2024-10" db="EMBL/GenBank/DDBJ databases">
        <title>The Natural Products Discovery Center: Release of the First 8490 Sequenced Strains for Exploring Actinobacteria Biosynthetic Diversity.</title>
        <authorList>
            <person name="Kalkreuter E."/>
            <person name="Kautsar S.A."/>
            <person name="Yang D."/>
            <person name="Bader C.D."/>
            <person name="Teijaro C.N."/>
            <person name="Fluegel L."/>
            <person name="Davis C.M."/>
            <person name="Simpson J.R."/>
            <person name="Lauterbach L."/>
            <person name="Steele A.D."/>
            <person name="Gui C."/>
            <person name="Meng S."/>
            <person name="Li G."/>
            <person name="Viehrig K."/>
            <person name="Ye F."/>
            <person name="Su P."/>
            <person name="Kiefer A.F."/>
            <person name="Nichols A."/>
            <person name="Cepeda A.J."/>
            <person name="Yan W."/>
            <person name="Fan B."/>
            <person name="Jiang Y."/>
            <person name="Adhikari A."/>
            <person name="Zheng C.-J."/>
            <person name="Schuster L."/>
            <person name="Cowan T.M."/>
            <person name="Smanski M.J."/>
            <person name="Chevrette M.G."/>
            <person name="De Carvalho L.P.S."/>
            <person name="Shen B."/>
        </authorList>
    </citation>
    <scope>NUCLEOTIDE SEQUENCE [LARGE SCALE GENOMIC DNA]</scope>
    <source>
        <strain evidence="6 7">NPDC021253</strain>
    </source>
</reference>
<comment type="caution">
    <text evidence="6">The sequence shown here is derived from an EMBL/GenBank/DDBJ whole genome shotgun (WGS) entry which is preliminary data.</text>
</comment>
<feature type="domain" description="Fibronectin type-III" evidence="4">
    <location>
        <begin position="34"/>
        <end position="128"/>
    </location>
</feature>
<keyword evidence="2" id="KW-0624">Polysaccharide degradation</keyword>
<evidence type="ECO:0000313" key="6">
    <source>
        <dbReference type="EMBL" id="MFI0791440.1"/>
    </source>
</evidence>
<keyword evidence="3" id="KW-0732">Signal</keyword>
<organism evidence="6 7">
    <name type="scientific">Micromonospora rubida</name>
    <dbReference type="NCBI Taxonomy" id="2697657"/>
    <lineage>
        <taxon>Bacteria</taxon>
        <taxon>Bacillati</taxon>
        <taxon>Actinomycetota</taxon>
        <taxon>Actinomycetes</taxon>
        <taxon>Micromonosporales</taxon>
        <taxon>Micromonosporaceae</taxon>
        <taxon>Micromonospora</taxon>
    </lineage>
</organism>
<evidence type="ECO:0000256" key="3">
    <source>
        <dbReference type="SAM" id="SignalP"/>
    </source>
</evidence>
<dbReference type="SUPFAM" id="SSF49384">
    <property type="entry name" value="Carbohydrate-binding domain"/>
    <property type="match status" value="1"/>
</dbReference>
<keyword evidence="1" id="KW-0326">Glycosidase</keyword>
<dbReference type="Proteomes" id="UP001611075">
    <property type="component" value="Unassembled WGS sequence"/>
</dbReference>
<dbReference type="PROSITE" id="PS51172">
    <property type="entry name" value="CBM3"/>
    <property type="match status" value="1"/>
</dbReference>
<dbReference type="Gene3D" id="2.60.40.10">
    <property type="entry name" value="Immunoglobulins"/>
    <property type="match status" value="1"/>
</dbReference>
<accession>A0ABW7SE23</accession>
<dbReference type="InterPro" id="IPR003961">
    <property type="entry name" value="FN3_dom"/>
</dbReference>
<feature type="domain" description="CBM3" evidence="5">
    <location>
        <begin position="126"/>
        <end position="299"/>
    </location>
</feature>
<evidence type="ECO:0000259" key="5">
    <source>
        <dbReference type="PROSITE" id="PS51172"/>
    </source>
</evidence>
<sequence>MRARRVIAAAAVAALLSLLAVTTARADDTPALTTPGMPVVVADEPHRLTLSWTPSTWVDEPEGAGPIRYQVMMPLGPNTYRGLGDVDTSSITLTDLAPGTDYRIAIQAYAIGGYSVPSAATSLRTAYGKAKVSYLNRDWSPTDNQAQFDLLVTNTSAQPLNLTTVRVRYHMLFEGGNTSLVTECDWAELGCDRIRRQLFFFIPPVPPGSSPSPTPVPTPTRYPLPGTPAPGWIELTFTDGVLAPGASTGPIQLRLHRPNWSDIDERDDPSWRAATGARIDNSRITLDVGGVREYGDQYAN</sequence>
<protein>
    <submittedName>
        <fullName evidence="6">Cellulose binding domain-containing protein</fullName>
    </submittedName>
</protein>
<evidence type="ECO:0000313" key="7">
    <source>
        <dbReference type="Proteomes" id="UP001611075"/>
    </source>
</evidence>
<dbReference type="Gene3D" id="2.60.40.710">
    <property type="entry name" value="Endoglucanase-like"/>
    <property type="match status" value="1"/>
</dbReference>
<feature type="signal peptide" evidence="3">
    <location>
        <begin position="1"/>
        <end position="26"/>
    </location>
</feature>
<gene>
    <name evidence="6" type="ORF">ACH4OY_01865</name>
</gene>
<proteinExistence type="predicted"/>
<dbReference type="InterPro" id="IPR013783">
    <property type="entry name" value="Ig-like_fold"/>
</dbReference>
<dbReference type="RefSeq" id="WP_396676073.1">
    <property type="nucleotide sequence ID" value="NZ_JBIRPU010000001.1"/>
</dbReference>
<evidence type="ECO:0000259" key="4">
    <source>
        <dbReference type="PROSITE" id="PS50853"/>
    </source>
</evidence>
<dbReference type="InterPro" id="IPR008965">
    <property type="entry name" value="CBM2/CBM3_carb-bd_dom_sf"/>
</dbReference>
<name>A0ABW7SE23_9ACTN</name>
<dbReference type="PROSITE" id="PS50853">
    <property type="entry name" value="FN3"/>
    <property type="match status" value="1"/>
</dbReference>
<dbReference type="Pfam" id="PF00041">
    <property type="entry name" value="fn3"/>
    <property type="match status" value="1"/>
</dbReference>
<dbReference type="SUPFAM" id="SSF49265">
    <property type="entry name" value="Fibronectin type III"/>
    <property type="match status" value="1"/>
</dbReference>
<keyword evidence="1" id="KW-0378">Hydrolase</keyword>
<dbReference type="EMBL" id="JBIRPU010000001">
    <property type="protein sequence ID" value="MFI0791440.1"/>
    <property type="molecule type" value="Genomic_DNA"/>
</dbReference>
<dbReference type="InterPro" id="IPR036116">
    <property type="entry name" value="FN3_sf"/>
</dbReference>
<keyword evidence="2" id="KW-0119">Carbohydrate metabolism</keyword>
<dbReference type="CDD" id="cd00063">
    <property type="entry name" value="FN3"/>
    <property type="match status" value="1"/>
</dbReference>
<dbReference type="SMART" id="SM00060">
    <property type="entry name" value="FN3"/>
    <property type="match status" value="1"/>
</dbReference>
<dbReference type="InterPro" id="IPR001956">
    <property type="entry name" value="CBM3"/>
</dbReference>